<evidence type="ECO:0000256" key="6">
    <source>
        <dbReference type="PIRSR" id="PIRSR600223-1"/>
    </source>
</evidence>
<gene>
    <name evidence="9" type="ORF">BGP82_26615</name>
</gene>
<comment type="similarity">
    <text evidence="2 7">Belongs to the peptidase S26 family.</text>
</comment>
<sequence>MSLFWVGLGLTAAAPVLCSKRYRLHGPAWMYSLGCGAAVLGPYILLCTFLDVATLLAAAAIIGVPFWGYERYRAAKGQQHYTQGIMGYMVELTPVAVFLLLFRSFVAEPYLVPSSSMRPTLEVGSVVVVDKFSYGVRLPFVSKPISHGGAPKFGDVLVFRFPLDPAKPYIKRVVGVPGDNITYQSGVLSVNCAPAVREMEMPYDYEDEASGKLKHATYTLERIQGLQIGTLQDTDSSDFGVNTDFPAIPGCERNVSGISCVVPKGSYFVLGDNRSNSLDSRYWGFVTDKEIIGRAIFDINIDNGSLQFSRLSR</sequence>
<dbReference type="CDD" id="cd06530">
    <property type="entry name" value="S26_SPase_I"/>
    <property type="match status" value="1"/>
</dbReference>
<evidence type="ECO:0000256" key="3">
    <source>
        <dbReference type="ARBA" id="ARBA00013208"/>
    </source>
</evidence>
<dbReference type="GO" id="GO:0009003">
    <property type="term" value="F:signal peptidase activity"/>
    <property type="evidence" value="ECO:0007669"/>
    <property type="project" value="UniProtKB-EC"/>
</dbReference>
<proteinExistence type="inferred from homology"/>
<dbReference type="Gene3D" id="2.10.109.10">
    <property type="entry name" value="Umud Fragment, subunit A"/>
    <property type="match status" value="1"/>
</dbReference>
<accession>A0A2S3WJS9</accession>
<dbReference type="InterPro" id="IPR000223">
    <property type="entry name" value="Pept_S26A_signal_pept_1"/>
</dbReference>
<dbReference type="GO" id="GO:0004252">
    <property type="term" value="F:serine-type endopeptidase activity"/>
    <property type="evidence" value="ECO:0007669"/>
    <property type="project" value="InterPro"/>
</dbReference>
<evidence type="ECO:0000256" key="4">
    <source>
        <dbReference type="ARBA" id="ARBA00019232"/>
    </source>
</evidence>
<comment type="subcellular location">
    <subcellularLocation>
        <location evidence="7">Membrane</location>
        <topology evidence="7">Multi-pass membrane protein</topology>
    </subcellularLocation>
</comment>
<reference evidence="9 10" key="2">
    <citation type="submission" date="2018-03" db="EMBL/GenBank/DDBJ databases">
        <title>Draft genome of Pseudomonas putida strain KH-18-2.</title>
        <authorList>
            <person name="Yoshizawa S."/>
            <person name="Khan N.H."/>
            <person name="Nishimura M."/>
            <person name="Chiura H.X."/>
            <person name="Ogura Y."/>
            <person name="Hayashi T."/>
            <person name="Kogure K."/>
        </authorList>
    </citation>
    <scope>NUCLEOTIDE SEQUENCE [LARGE SCALE GENOMIC DNA]</scope>
    <source>
        <strain evidence="9 10">KH-18-2</strain>
    </source>
</reference>
<evidence type="ECO:0000256" key="5">
    <source>
        <dbReference type="ARBA" id="ARBA00022801"/>
    </source>
</evidence>
<dbReference type="Pfam" id="PF10502">
    <property type="entry name" value="Peptidase_S26"/>
    <property type="match status" value="1"/>
</dbReference>
<feature type="transmembrane region" description="Helical" evidence="7">
    <location>
        <begin position="88"/>
        <end position="106"/>
    </location>
</feature>
<dbReference type="InterPro" id="IPR019757">
    <property type="entry name" value="Pept_S26A_signal_pept_1_Lys-AS"/>
</dbReference>
<dbReference type="InterPro" id="IPR019533">
    <property type="entry name" value="Peptidase_S26"/>
</dbReference>
<dbReference type="PANTHER" id="PTHR43390">
    <property type="entry name" value="SIGNAL PEPTIDASE I"/>
    <property type="match status" value="1"/>
</dbReference>
<evidence type="ECO:0000313" key="9">
    <source>
        <dbReference type="EMBL" id="POF99442.1"/>
    </source>
</evidence>
<evidence type="ECO:0000256" key="1">
    <source>
        <dbReference type="ARBA" id="ARBA00000677"/>
    </source>
</evidence>
<dbReference type="InterPro" id="IPR019758">
    <property type="entry name" value="Pept_S26A_signal_pept_1_CS"/>
</dbReference>
<dbReference type="PROSITE" id="PS00760">
    <property type="entry name" value="SPASE_I_2"/>
    <property type="match status" value="1"/>
</dbReference>
<reference evidence="9 10" key="1">
    <citation type="submission" date="2016-08" db="EMBL/GenBank/DDBJ databases">
        <authorList>
            <person name="Seilhamer J.J."/>
        </authorList>
    </citation>
    <scope>NUCLEOTIDE SEQUENCE [LARGE SCALE GENOMIC DNA]</scope>
    <source>
        <strain evidence="9 10">KH-18-2</strain>
    </source>
</reference>
<dbReference type="AlphaFoldDB" id="A0A2S3WJS9"/>
<feature type="domain" description="Peptidase S26" evidence="8">
    <location>
        <begin position="88"/>
        <end position="297"/>
    </location>
</feature>
<dbReference type="PROSITE" id="PS00761">
    <property type="entry name" value="SPASE_I_3"/>
    <property type="match status" value="1"/>
</dbReference>
<keyword evidence="7" id="KW-0645">Protease</keyword>
<dbReference type="InterPro" id="IPR036286">
    <property type="entry name" value="LexA/Signal_pep-like_sf"/>
</dbReference>
<evidence type="ECO:0000256" key="7">
    <source>
        <dbReference type="RuleBase" id="RU362042"/>
    </source>
</evidence>
<keyword evidence="7" id="KW-0812">Transmembrane</keyword>
<evidence type="ECO:0000256" key="2">
    <source>
        <dbReference type="ARBA" id="ARBA00009370"/>
    </source>
</evidence>
<evidence type="ECO:0000259" key="8">
    <source>
        <dbReference type="Pfam" id="PF10502"/>
    </source>
</evidence>
<dbReference type="GO" id="GO:0016020">
    <property type="term" value="C:membrane"/>
    <property type="evidence" value="ECO:0007669"/>
    <property type="project" value="UniProtKB-SubCell"/>
</dbReference>
<feature type="active site" evidence="6">
    <location>
        <position position="171"/>
    </location>
</feature>
<feature type="transmembrane region" description="Helical" evidence="7">
    <location>
        <begin position="42"/>
        <end position="67"/>
    </location>
</feature>
<dbReference type="SUPFAM" id="SSF51306">
    <property type="entry name" value="LexA/Signal peptidase"/>
    <property type="match status" value="1"/>
</dbReference>
<protein>
    <recommendedName>
        <fullName evidence="4 7">Signal peptidase I</fullName>
        <ecNumber evidence="3 7">3.4.21.89</ecNumber>
    </recommendedName>
</protein>
<dbReference type="RefSeq" id="WP_004574356.1">
    <property type="nucleotide sequence ID" value="NZ_AP015031.1"/>
</dbReference>
<evidence type="ECO:0000313" key="10">
    <source>
        <dbReference type="Proteomes" id="UP000237378"/>
    </source>
</evidence>
<feature type="active site" evidence="6">
    <location>
        <position position="116"/>
    </location>
</feature>
<keyword evidence="7" id="KW-1133">Transmembrane helix</keyword>
<comment type="caution">
    <text evidence="9">The sequence shown here is derived from an EMBL/GenBank/DDBJ whole genome shotgun (WGS) entry which is preliminary data.</text>
</comment>
<keyword evidence="7" id="KW-0472">Membrane</keyword>
<dbReference type="PRINTS" id="PR00727">
    <property type="entry name" value="LEADERPTASE"/>
</dbReference>
<dbReference type="PANTHER" id="PTHR43390:SF1">
    <property type="entry name" value="CHLOROPLAST PROCESSING PEPTIDASE"/>
    <property type="match status" value="1"/>
</dbReference>
<dbReference type="EC" id="3.4.21.89" evidence="3 7"/>
<dbReference type="GO" id="GO:0006465">
    <property type="term" value="P:signal peptide processing"/>
    <property type="evidence" value="ECO:0007669"/>
    <property type="project" value="InterPro"/>
</dbReference>
<dbReference type="Proteomes" id="UP000237378">
    <property type="component" value="Unassembled WGS sequence"/>
</dbReference>
<organism evidence="9 10">
    <name type="scientific">Pseudomonas putida</name>
    <name type="common">Arthrobacter siderocapsulatus</name>
    <dbReference type="NCBI Taxonomy" id="303"/>
    <lineage>
        <taxon>Bacteria</taxon>
        <taxon>Pseudomonadati</taxon>
        <taxon>Pseudomonadota</taxon>
        <taxon>Gammaproteobacteria</taxon>
        <taxon>Pseudomonadales</taxon>
        <taxon>Pseudomonadaceae</taxon>
        <taxon>Pseudomonas</taxon>
    </lineage>
</organism>
<dbReference type="EMBL" id="MING01000087">
    <property type="protein sequence ID" value="POF99442.1"/>
    <property type="molecule type" value="Genomic_DNA"/>
</dbReference>
<dbReference type="NCBIfam" id="TIGR02227">
    <property type="entry name" value="sigpep_I_bact"/>
    <property type="match status" value="1"/>
</dbReference>
<comment type="catalytic activity">
    <reaction evidence="1 7">
        <text>Cleavage of hydrophobic, N-terminal signal or leader sequences from secreted and periplasmic proteins.</text>
        <dbReference type="EC" id="3.4.21.89"/>
    </reaction>
</comment>
<name>A0A2S3WJS9_PSEPU</name>
<keyword evidence="5 7" id="KW-0378">Hydrolase</keyword>